<evidence type="ECO:0000256" key="7">
    <source>
        <dbReference type="PROSITE-ProRule" id="PRU01373"/>
    </source>
</evidence>
<evidence type="ECO:0000256" key="2">
    <source>
        <dbReference type="ARBA" id="ARBA00005992"/>
    </source>
</evidence>
<evidence type="ECO:0000259" key="8">
    <source>
        <dbReference type="PROSITE" id="PS52029"/>
    </source>
</evidence>
<dbReference type="SUPFAM" id="SSF54427">
    <property type="entry name" value="NTF2-like"/>
    <property type="match status" value="1"/>
</dbReference>
<keyword evidence="10" id="KW-1185">Reference proteome</keyword>
<name>A0A8J7K962_9NEIS</name>
<dbReference type="InterPro" id="IPR032710">
    <property type="entry name" value="NTF2-like_dom_sf"/>
</dbReference>
<dbReference type="Proteomes" id="UP000604481">
    <property type="component" value="Unassembled WGS sequence"/>
</dbReference>
<dbReference type="GO" id="GO:0004180">
    <property type="term" value="F:carboxypeptidase activity"/>
    <property type="evidence" value="ECO:0007669"/>
    <property type="project" value="UniProtKB-ARBA"/>
</dbReference>
<gene>
    <name evidence="9" type="ORF">INR99_15305</name>
</gene>
<dbReference type="RefSeq" id="WP_194117256.1">
    <property type="nucleotide sequence ID" value="NZ_JADFUA010000012.1"/>
</dbReference>
<evidence type="ECO:0000256" key="6">
    <source>
        <dbReference type="ARBA" id="ARBA00023316"/>
    </source>
</evidence>
<dbReference type="GO" id="GO:0009252">
    <property type="term" value="P:peptidoglycan biosynthetic process"/>
    <property type="evidence" value="ECO:0007669"/>
    <property type="project" value="UniProtKB-UniPathway"/>
</dbReference>
<dbReference type="UniPathway" id="UPA00219"/>
<dbReference type="GO" id="GO:0016740">
    <property type="term" value="F:transferase activity"/>
    <property type="evidence" value="ECO:0007669"/>
    <property type="project" value="UniProtKB-KW"/>
</dbReference>
<dbReference type="PROSITE" id="PS52029">
    <property type="entry name" value="LD_TPASE"/>
    <property type="match status" value="1"/>
</dbReference>
<evidence type="ECO:0000313" key="10">
    <source>
        <dbReference type="Proteomes" id="UP000604481"/>
    </source>
</evidence>
<evidence type="ECO:0000313" key="9">
    <source>
        <dbReference type="EMBL" id="MBE9610708.1"/>
    </source>
</evidence>
<comment type="similarity">
    <text evidence="2">Belongs to the YkuD family.</text>
</comment>
<evidence type="ECO:0000256" key="1">
    <source>
        <dbReference type="ARBA" id="ARBA00004752"/>
    </source>
</evidence>
<keyword evidence="3" id="KW-0808">Transferase</keyword>
<dbReference type="InterPro" id="IPR005490">
    <property type="entry name" value="LD_TPept_cat_dom"/>
</dbReference>
<dbReference type="Gene3D" id="2.40.440.10">
    <property type="entry name" value="L,D-transpeptidase catalytic domain-like"/>
    <property type="match status" value="1"/>
</dbReference>
<feature type="active site" description="Proton donor/acceptor" evidence="7">
    <location>
        <position position="250"/>
    </location>
</feature>
<dbReference type="InterPro" id="IPR038063">
    <property type="entry name" value="Transpep_catalytic_dom"/>
</dbReference>
<sequence length="422" mass="47689">MYTRWFKRLTILVLLLVIAPAARPIFSDSMPTSLLIERKGKAAPGTPEQRILAAIDAIRAGQIADATATVEALLLEQPNYRLAHLLRGDLYAMRAMAIRGIGGGLDNKEVAAQLEDLRQEAFQRNQHRLNPPHVNKLPGNLLVFAPEMKHAILVDTRASRIYIYANDNGTPKYVTDFYATIGKLGFDKYKEGDQRTPLGVYFVTSHLPREQLDKTYGDKADLYGVGAWPLSYPNELDRSQGRTGHGIWLHGVPEATYARAPLASNGCVAMANPEMQKIAEYLQLGKTAVVIAPGVQWLTQDDWAKQRDRAMETVEGWRHAWAERQTSRYLNYYSDQFRSDDGQNLRTWSEQKASVNNSKDWVDIELKDLSIFAAGENGSQLVSSFEQDYRSNNLENRMKKRLYWQRDGQGWRIVWEGASNAG</sequence>
<evidence type="ECO:0000256" key="4">
    <source>
        <dbReference type="ARBA" id="ARBA00022960"/>
    </source>
</evidence>
<dbReference type="InterPro" id="IPR056203">
    <property type="entry name" value="Cds6_C"/>
</dbReference>
<organism evidence="9 10">
    <name type="scientific">Chitinilyticum piscinae</name>
    <dbReference type="NCBI Taxonomy" id="2866724"/>
    <lineage>
        <taxon>Bacteria</taxon>
        <taxon>Pseudomonadati</taxon>
        <taxon>Pseudomonadota</taxon>
        <taxon>Betaproteobacteria</taxon>
        <taxon>Neisseriales</taxon>
        <taxon>Chitinibacteraceae</taxon>
        <taxon>Chitinilyticum</taxon>
    </lineage>
</organism>
<dbReference type="EMBL" id="JADFUA010000012">
    <property type="protein sequence ID" value="MBE9610708.1"/>
    <property type="molecule type" value="Genomic_DNA"/>
</dbReference>
<comment type="pathway">
    <text evidence="1 7">Cell wall biogenesis; peptidoglycan biosynthesis.</text>
</comment>
<keyword evidence="4 7" id="KW-0133">Cell shape</keyword>
<dbReference type="SUPFAM" id="SSF141523">
    <property type="entry name" value="L,D-transpeptidase catalytic domain-like"/>
    <property type="match status" value="1"/>
</dbReference>
<comment type="caution">
    <text evidence="9">The sequence shown here is derived from an EMBL/GenBank/DDBJ whole genome shotgun (WGS) entry which is preliminary data.</text>
</comment>
<evidence type="ECO:0000256" key="5">
    <source>
        <dbReference type="ARBA" id="ARBA00022984"/>
    </source>
</evidence>
<keyword evidence="6 7" id="KW-0961">Cell wall biogenesis/degradation</keyword>
<dbReference type="GO" id="GO:0071555">
    <property type="term" value="P:cell wall organization"/>
    <property type="evidence" value="ECO:0007669"/>
    <property type="project" value="UniProtKB-UniRule"/>
</dbReference>
<feature type="domain" description="L,D-TPase catalytic" evidence="8">
    <location>
        <begin position="150"/>
        <end position="291"/>
    </location>
</feature>
<reference evidence="9 10" key="1">
    <citation type="submission" date="2020-10" db="EMBL/GenBank/DDBJ databases">
        <title>The genome sequence of Chitinilyticum litopenaei 4Y14.</title>
        <authorList>
            <person name="Liu Y."/>
        </authorList>
    </citation>
    <scope>NUCLEOTIDE SEQUENCE [LARGE SCALE GENOMIC DNA]</scope>
    <source>
        <strain evidence="9 10">4Y14</strain>
    </source>
</reference>
<keyword evidence="5 7" id="KW-0573">Peptidoglycan synthesis</keyword>
<evidence type="ECO:0000256" key="3">
    <source>
        <dbReference type="ARBA" id="ARBA00022679"/>
    </source>
</evidence>
<dbReference type="CDD" id="cd16913">
    <property type="entry name" value="YkuD_like"/>
    <property type="match status" value="1"/>
</dbReference>
<accession>A0A8J7K962</accession>
<dbReference type="PANTHER" id="PTHR36699">
    <property type="entry name" value="LD-TRANSPEPTIDASE"/>
    <property type="match status" value="1"/>
</dbReference>
<dbReference type="Pfam" id="PF03734">
    <property type="entry name" value="YkuD"/>
    <property type="match status" value="1"/>
</dbReference>
<protein>
    <submittedName>
        <fullName evidence="9">L,D-transpeptidase family protein</fullName>
    </submittedName>
</protein>
<dbReference type="PANTHER" id="PTHR36699:SF1">
    <property type="entry name" value="L,D-TRANSPEPTIDASE YAFK-RELATED"/>
    <property type="match status" value="1"/>
</dbReference>
<dbReference type="GO" id="GO:0008360">
    <property type="term" value="P:regulation of cell shape"/>
    <property type="evidence" value="ECO:0007669"/>
    <property type="project" value="UniProtKB-UniRule"/>
</dbReference>
<feature type="active site" description="Nucleophile" evidence="7">
    <location>
        <position position="267"/>
    </location>
</feature>
<dbReference type="Pfam" id="PF24125">
    <property type="entry name" value="Cds6_C"/>
    <property type="match status" value="1"/>
</dbReference>
<proteinExistence type="inferred from homology"/>
<dbReference type="AlphaFoldDB" id="A0A8J7K962"/>